<proteinExistence type="predicted"/>
<comment type="caution">
    <text evidence="4">The sequence shown here is derived from an EMBL/GenBank/DDBJ whole genome shotgun (WGS) entry which is preliminary data.</text>
</comment>
<feature type="domain" description="YdbS-like PH" evidence="3">
    <location>
        <begin position="76"/>
        <end position="149"/>
    </location>
</feature>
<dbReference type="RefSeq" id="WP_183344916.1">
    <property type="nucleotide sequence ID" value="NZ_JACHNU010000008.1"/>
</dbReference>
<accession>A0A840IKB0</accession>
<sequence>MALDLHPSEHVIFAGHPSWRGTLSFYLRGTLAALGVAAIAALATVIGGGFDLTWVIVGFVVAVAVVIVVGFVYRLSTTYTITNQRLTIERGILSKHMQQTRVERVQNVNTDQTLVDRLMRVGQVDFDTAGSDDSDFTFRGVANPQQVVRAVDKAHREREQRGLQHGADEGFEPTPPGGL</sequence>
<dbReference type="Proteomes" id="UP000585272">
    <property type="component" value="Unassembled WGS sequence"/>
</dbReference>
<dbReference type="PANTHER" id="PTHR37938">
    <property type="entry name" value="BLL0215 PROTEIN"/>
    <property type="match status" value="1"/>
</dbReference>
<evidence type="ECO:0000259" key="3">
    <source>
        <dbReference type="Pfam" id="PF03703"/>
    </source>
</evidence>
<feature type="compositionally biased region" description="Basic and acidic residues" evidence="1">
    <location>
        <begin position="151"/>
        <end position="168"/>
    </location>
</feature>
<feature type="region of interest" description="Disordered" evidence="1">
    <location>
        <begin position="151"/>
        <end position="179"/>
    </location>
</feature>
<evidence type="ECO:0000256" key="2">
    <source>
        <dbReference type="SAM" id="Phobius"/>
    </source>
</evidence>
<evidence type="ECO:0000313" key="5">
    <source>
        <dbReference type="Proteomes" id="UP000585272"/>
    </source>
</evidence>
<evidence type="ECO:0000313" key="4">
    <source>
        <dbReference type="EMBL" id="MBB4664671.1"/>
    </source>
</evidence>
<feature type="transmembrane region" description="Helical" evidence="2">
    <location>
        <begin position="25"/>
        <end position="46"/>
    </location>
</feature>
<evidence type="ECO:0000256" key="1">
    <source>
        <dbReference type="SAM" id="MobiDB-lite"/>
    </source>
</evidence>
<dbReference type="AlphaFoldDB" id="A0A840IKB0"/>
<organism evidence="4 5">
    <name type="scientific">Conexibacter arvalis</name>
    <dbReference type="NCBI Taxonomy" id="912552"/>
    <lineage>
        <taxon>Bacteria</taxon>
        <taxon>Bacillati</taxon>
        <taxon>Actinomycetota</taxon>
        <taxon>Thermoleophilia</taxon>
        <taxon>Solirubrobacterales</taxon>
        <taxon>Conexibacteraceae</taxon>
        <taxon>Conexibacter</taxon>
    </lineage>
</organism>
<gene>
    <name evidence="4" type="ORF">BDZ31_004286</name>
</gene>
<keyword evidence="5" id="KW-1185">Reference proteome</keyword>
<dbReference type="PANTHER" id="PTHR37938:SF1">
    <property type="entry name" value="BLL0215 PROTEIN"/>
    <property type="match status" value="1"/>
</dbReference>
<dbReference type="EMBL" id="JACHNU010000008">
    <property type="protein sequence ID" value="MBB4664671.1"/>
    <property type="molecule type" value="Genomic_DNA"/>
</dbReference>
<reference evidence="4 5" key="1">
    <citation type="submission" date="2020-08" db="EMBL/GenBank/DDBJ databases">
        <title>Genomic Encyclopedia of Archaeal and Bacterial Type Strains, Phase II (KMG-II): from individual species to whole genera.</title>
        <authorList>
            <person name="Goeker M."/>
        </authorList>
    </citation>
    <scope>NUCLEOTIDE SEQUENCE [LARGE SCALE GENOMIC DNA]</scope>
    <source>
        <strain evidence="4 5">DSM 23288</strain>
    </source>
</reference>
<keyword evidence="2" id="KW-0812">Transmembrane</keyword>
<dbReference type="Pfam" id="PF03703">
    <property type="entry name" value="bPH_2"/>
    <property type="match status" value="1"/>
</dbReference>
<protein>
    <submittedName>
        <fullName evidence="4">Putative membrane protein YdbT with pleckstrin-like domain</fullName>
    </submittedName>
</protein>
<keyword evidence="2" id="KW-0472">Membrane</keyword>
<name>A0A840IKB0_9ACTN</name>
<dbReference type="InterPro" id="IPR005182">
    <property type="entry name" value="YdbS-like_PH"/>
</dbReference>
<feature type="transmembrane region" description="Helical" evidence="2">
    <location>
        <begin position="52"/>
        <end position="75"/>
    </location>
</feature>
<keyword evidence="2" id="KW-1133">Transmembrane helix</keyword>